<organism evidence="2 3">
    <name type="scientific">Dimargaris cristalligena</name>
    <dbReference type="NCBI Taxonomy" id="215637"/>
    <lineage>
        <taxon>Eukaryota</taxon>
        <taxon>Fungi</taxon>
        <taxon>Fungi incertae sedis</taxon>
        <taxon>Zoopagomycota</taxon>
        <taxon>Kickxellomycotina</taxon>
        <taxon>Dimargaritomycetes</taxon>
        <taxon>Dimargaritales</taxon>
        <taxon>Dimargaritaceae</taxon>
        <taxon>Dimargaris</taxon>
    </lineage>
</organism>
<feature type="compositionally biased region" description="Polar residues" evidence="1">
    <location>
        <begin position="145"/>
        <end position="155"/>
    </location>
</feature>
<feature type="region of interest" description="Disordered" evidence="1">
    <location>
        <begin position="1"/>
        <end position="25"/>
    </location>
</feature>
<name>A0A4P9ZJS1_9FUNG</name>
<feature type="non-terminal residue" evidence="2">
    <location>
        <position position="175"/>
    </location>
</feature>
<evidence type="ECO:0000313" key="3">
    <source>
        <dbReference type="Proteomes" id="UP000268162"/>
    </source>
</evidence>
<feature type="region of interest" description="Disordered" evidence="1">
    <location>
        <begin position="83"/>
        <end position="175"/>
    </location>
</feature>
<proteinExistence type="predicted"/>
<dbReference type="Proteomes" id="UP000268162">
    <property type="component" value="Unassembled WGS sequence"/>
</dbReference>
<accession>A0A4P9ZJS1</accession>
<dbReference type="AlphaFoldDB" id="A0A4P9ZJS1"/>
<feature type="compositionally biased region" description="Basic residues" evidence="1">
    <location>
        <begin position="7"/>
        <end position="17"/>
    </location>
</feature>
<protein>
    <submittedName>
        <fullName evidence="2">Uncharacterized protein</fullName>
    </submittedName>
</protein>
<evidence type="ECO:0000256" key="1">
    <source>
        <dbReference type="SAM" id="MobiDB-lite"/>
    </source>
</evidence>
<dbReference type="EMBL" id="ML004085">
    <property type="protein sequence ID" value="RKP33288.1"/>
    <property type="molecule type" value="Genomic_DNA"/>
</dbReference>
<reference evidence="3" key="1">
    <citation type="journal article" date="2018" name="Nat. Microbiol.">
        <title>Leveraging single-cell genomics to expand the fungal tree of life.</title>
        <authorList>
            <person name="Ahrendt S.R."/>
            <person name="Quandt C.A."/>
            <person name="Ciobanu D."/>
            <person name="Clum A."/>
            <person name="Salamov A."/>
            <person name="Andreopoulos B."/>
            <person name="Cheng J.F."/>
            <person name="Woyke T."/>
            <person name="Pelin A."/>
            <person name="Henrissat B."/>
            <person name="Reynolds N.K."/>
            <person name="Benny G.L."/>
            <person name="Smith M.E."/>
            <person name="James T.Y."/>
            <person name="Grigoriev I.V."/>
        </authorList>
    </citation>
    <scope>NUCLEOTIDE SEQUENCE [LARGE SCALE GENOMIC DNA]</scope>
    <source>
        <strain evidence="3">RSA 468</strain>
    </source>
</reference>
<gene>
    <name evidence="2" type="ORF">BJ085DRAFT_40497</name>
</gene>
<sequence>MAAVLRPTHHHRKRKGIPIRSPRKDDDLHYQPGVIFKFPLVPAELSVFELDDCRLSPWLLAGTWPARSTTKFNPHHSILDTSVEASGGVPNPSYTNGTSAGPAPSTGTSAAALPTDKSHLTKRSAADAHLTTNHGTSKLKRSVPAPSSSSNTNNGRKARSASVASRESPRIRPRG</sequence>
<evidence type="ECO:0000313" key="2">
    <source>
        <dbReference type="EMBL" id="RKP33288.1"/>
    </source>
</evidence>
<keyword evidence="3" id="KW-1185">Reference proteome</keyword>
<feature type="compositionally biased region" description="Polar residues" evidence="1">
    <location>
        <begin position="92"/>
        <end position="109"/>
    </location>
</feature>